<dbReference type="InterPro" id="IPR051801">
    <property type="entry name" value="GH28_Enzymes"/>
</dbReference>
<evidence type="ECO:0000313" key="5">
    <source>
        <dbReference type="EMBL" id="RGX78970.1"/>
    </source>
</evidence>
<dbReference type="PANTHER" id="PTHR31339:SF9">
    <property type="entry name" value="PLASMIN AND FIBRONECTIN-BINDING PROTEIN A"/>
    <property type="match status" value="1"/>
</dbReference>
<dbReference type="Pfam" id="PF00295">
    <property type="entry name" value="Glyco_hydro_28"/>
    <property type="match status" value="1"/>
</dbReference>
<dbReference type="RefSeq" id="WP_117987280.1">
    <property type="nucleotide sequence ID" value="NZ_CABMFG010000012.1"/>
</dbReference>
<comment type="caution">
    <text evidence="5">The sequence shown here is derived from an EMBL/GenBank/DDBJ whole genome shotgun (WGS) entry which is preliminary data.</text>
</comment>
<evidence type="ECO:0000256" key="1">
    <source>
        <dbReference type="ARBA" id="ARBA00008834"/>
    </source>
</evidence>
<dbReference type="AlphaFoldDB" id="A0A413H604"/>
<reference evidence="5 6" key="1">
    <citation type="submission" date="2018-08" db="EMBL/GenBank/DDBJ databases">
        <title>A genome reference for cultivated species of the human gut microbiota.</title>
        <authorList>
            <person name="Zou Y."/>
            <person name="Xue W."/>
            <person name="Luo G."/>
        </authorList>
    </citation>
    <scope>NUCLEOTIDE SEQUENCE [LARGE SCALE GENOMIC DNA]</scope>
    <source>
        <strain evidence="5 6">OF03-9BH</strain>
    </source>
</reference>
<name>A0A413H604_9BACE</name>
<dbReference type="InterPro" id="IPR011050">
    <property type="entry name" value="Pectin_lyase_fold/virulence"/>
</dbReference>
<dbReference type="PANTHER" id="PTHR31339">
    <property type="entry name" value="PECTIN LYASE-RELATED"/>
    <property type="match status" value="1"/>
</dbReference>
<proteinExistence type="inferred from homology"/>
<dbReference type="OrthoDB" id="9795222at2"/>
<dbReference type="SUPFAM" id="SSF51126">
    <property type="entry name" value="Pectin lyase-like"/>
    <property type="match status" value="1"/>
</dbReference>
<dbReference type="GO" id="GO:0004650">
    <property type="term" value="F:polygalacturonase activity"/>
    <property type="evidence" value="ECO:0007669"/>
    <property type="project" value="InterPro"/>
</dbReference>
<evidence type="ECO:0000256" key="4">
    <source>
        <dbReference type="RuleBase" id="RU361169"/>
    </source>
</evidence>
<organism evidence="5 6">
    <name type="scientific">Bacteroides stercorirosoris</name>
    <dbReference type="NCBI Taxonomy" id="871324"/>
    <lineage>
        <taxon>Bacteria</taxon>
        <taxon>Pseudomonadati</taxon>
        <taxon>Bacteroidota</taxon>
        <taxon>Bacteroidia</taxon>
        <taxon>Bacteroidales</taxon>
        <taxon>Bacteroidaceae</taxon>
        <taxon>Bacteroides</taxon>
    </lineage>
</organism>
<dbReference type="Proteomes" id="UP000286075">
    <property type="component" value="Unassembled WGS sequence"/>
</dbReference>
<dbReference type="EMBL" id="QSCF01000012">
    <property type="protein sequence ID" value="RGX78970.1"/>
    <property type="molecule type" value="Genomic_DNA"/>
</dbReference>
<gene>
    <name evidence="5" type="ORF">DXA68_09340</name>
</gene>
<keyword evidence="3 4" id="KW-0326">Glycosidase</keyword>
<evidence type="ECO:0000313" key="6">
    <source>
        <dbReference type="Proteomes" id="UP000286075"/>
    </source>
</evidence>
<keyword evidence="2 4" id="KW-0378">Hydrolase</keyword>
<comment type="similarity">
    <text evidence="1 4">Belongs to the glycosyl hydrolase 28 family.</text>
</comment>
<protein>
    <recommendedName>
        <fullName evidence="7">Glycosyl hydrolases family 28</fullName>
    </recommendedName>
</protein>
<dbReference type="Gene3D" id="2.160.20.10">
    <property type="entry name" value="Single-stranded right-handed beta-helix, Pectin lyase-like"/>
    <property type="match status" value="1"/>
</dbReference>
<evidence type="ECO:0000256" key="2">
    <source>
        <dbReference type="ARBA" id="ARBA00022801"/>
    </source>
</evidence>
<accession>A0A413H604</accession>
<dbReference type="GO" id="GO:0005975">
    <property type="term" value="P:carbohydrate metabolic process"/>
    <property type="evidence" value="ECO:0007669"/>
    <property type="project" value="InterPro"/>
</dbReference>
<sequence length="513" mass="57629">MRKNTWIYLLVALFCVSCSVDRSKDESLSFRLMPALGDAPLSKQFRVSVNGKDAVVEKMEKIDIPIHYVQMVYDGTSPLQVSVRVDNPIQNYTVSPMRKNIKANVSGNQLSFAVDSAAYLLVKINDLEDLYLLINPKVDYQAQVSDKEIVNILSFGIDSTGTNKETEKIQAAIDEVSRRKAVLYFPKGKYYTGELYMRSDMTVLLADDALIMGSTDPADYQDKSLIRMDGVSNFRMLGYGTIDGAGWAGLRKNGAREFHLLYASNCKNVLYDGVVLRDPTFWNTRVYRSKEFHMKNLKVLNNRPYKNWTNTDGVDFDSSTDCSLVNAVIHAGDDNVVVKGLDSEREYTTERILFDHILTVSNSAAAKIGTETCVEHFKDIVFRNIDVVKCKRGMVINGFDSTRIENVRFENITIERFDFNGAEAPRLIDFEITDKSWRECTGNCVIDGIEVSNVSVLTSLNGVDAQILGKDNRYGIKNVTINRCSVLGKPITSADDIHLSVNPFVQEIVFTTD</sequence>
<evidence type="ECO:0008006" key="7">
    <source>
        <dbReference type="Google" id="ProtNLM"/>
    </source>
</evidence>
<evidence type="ECO:0000256" key="3">
    <source>
        <dbReference type="ARBA" id="ARBA00023295"/>
    </source>
</evidence>
<dbReference type="InterPro" id="IPR012334">
    <property type="entry name" value="Pectin_lyas_fold"/>
</dbReference>
<dbReference type="InterPro" id="IPR000743">
    <property type="entry name" value="Glyco_hydro_28"/>
</dbReference>